<evidence type="ECO:0000313" key="2">
    <source>
        <dbReference type="Proteomes" id="UP000283387"/>
    </source>
</evidence>
<dbReference type="PROSITE" id="PS51257">
    <property type="entry name" value="PROKAR_LIPOPROTEIN"/>
    <property type="match status" value="1"/>
</dbReference>
<evidence type="ECO:0000313" key="1">
    <source>
        <dbReference type="EMBL" id="RKD90981.1"/>
    </source>
</evidence>
<sequence length="204" mass="23451">MRNLSRYLIVALCLLAASCLVISVHPLYKSEDLFANDLLLGQWVDQDTSIWQFEYGYTGEPIPENTDSTAYLLRFLEKGKSEFSSSEFKVHLINLRGIYFLDFYIQEYGEDSGNGQELFDLHLFPVHSFARLDLNEDGATIRWFNPDWLKGLAESGQLELNYELEDGTYLLTAPTEQLQQFVVKYANDEAAFDDGFTSVLKRQD</sequence>
<comment type="caution">
    <text evidence="1">The sequence shown here is derived from an EMBL/GenBank/DDBJ whole genome shotgun (WGS) entry which is preliminary data.</text>
</comment>
<reference evidence="1 2" key="1">
    <citation type="submission" date="2018-09" db="EMBL/GenBank/DDBJ databases">
        <title>Genomic Encyclopedia of Archaeal and Bacterial Type Strains, Phase II (KMG-II): from individual species to whole genera.</title>
        <authorList>
            <person name="Goeker M."/>
        </authorList>
    </citation>
    <scope>NUCLEOTIDE SEQUENCE [LARGE SCALE GENOMIC DNA]</scope>
    <source>
        <strain evidence="1 2">DSM 27148</strain>
    </source>
</reference>
<accession>A0A419W684</accession>
<gene>
    <name evidence="1" type="ORF">BC643_1328</name>
</gene>
<keyword evidence="2" id="KW-1185">Reference proteome</keyword>
<name>A0A419W684_9BACT</name>
<organism evidence="1 2">
    <name type="scientific">Mangrovibacterium diazotrophicum</name>
    <dbReference type="NCBI Taxonomy" id="1261403"/>
    <lineage>
        <taxon>Bacteria</taxon>
        <taxon>Pseudomonadati</taxon>
        <taxon>Bacteroidota</taxon>
        <taxon>Bacteroidia</taxon>
        <taxon>Marinilabiliales</taxon>
        <taxon>Prolixibacteraceae</taxon>
        <taxon>Mangrovibacterium</taxon>
    </lineage>
</organism>
<dbReference type="OrthoDB" id="1421611at2"/>
<dbReference type="RefSeq" id="WP_120272328.1">
    <property type="nucleotide sequence ID" value="NZ_RAPN01000001.1"/>
</dbReference>
<dbReference type="EMBL" id="RAPN01000001">
    <property type="protein sequence ID" value="RKD90981.1"/>
    <property type="molecule type" value="Genomic_DNA"/>
</dbReference>
<protein>
    <submittedName>
        <fullName evidence="1">Uncharacterized protein</fullName>
    </submittedName>
</protein>
<dbReference type="AlphaFoldDB" id="A0A419W684"/>
<proteinExistence type="predicted"/>
<dbReference type="Proteomes" id="UP000283387">
    <property type="component" value="Unassembled WGS sequence"/>
</dbReference>